<gene>
    <name evidence="2" type="ORF">G2W53_006494</name>
</gene>
<protein>
    <submittedName>
        <fullName evidence="2">Uncharacterized protein</fullName>
    </submittedName>
</protein>
<evidence type="ECO:0000256" key="1">
    <source>
        <dbReference type="SAM" id="Phobius"/>
    </source>
</evidence>
<accession>A0A834X434</accession>
<comment type="caution">
    <text evidence="2">The sequence shown here is derived from an EMBL/GenBank/DDBJ whole genome shotgun (WGS) entry which is preliminary data.</text>
</comment>
<dbReference type="Proteomes" id="UP000634136">
    <property type="component" value="Unassembled WGS sequence"/>
</dbReference>
<dbReference type="AlphaFoldDB" id="A0A834X434"/>
<organism evidence="2 3">
    <name type="scientific">Senna tora</name>
    <dbReference type="NCBI Taxonomy" id="362788"/>
    <lineage>
        <taxon>Eukaryota</taxon>
        <taxon>Viridiplantae</taxon>
        <taxon>Streptophyta</taxon>
        <taxon>Embryophyta</taxon>
        <taxon>Tracheophyta</taxon>
        <taxon>Spermatophyta</taxon>
        <taxon>Magnoliopsida</taxon>
        <taxon>eudicotyledons</taxon>
        <taxon>Gunneridae</taxon>
        <taxon>Pentapetalae</taxon>
        <taxon>rosids</taxon>
        <taxon>fabids</taxon>
        <taxon>Fabales</taxon>
        <taxon>Fabaceae</taxon>
        <taxon>Caesalpinioideae</taxon>
        <taxon>Cassia clade</taxon>
        <taxon>Senna</taxon>
    </lineage>
</organism>
<reference evidence="2" key="1">
    <citation type="submission" date="2020-09" db="EMBL/GenBank/DDBJ databases">
        <title>Genome-Enabled Discovery of Anthraquinone Biosynthesis in Senna tora.</title>
        <authorList>
            <person name="Kang S.-H."/>
            <person name="Pandey R.P."/>
            <person name="Lee C.-M."/>
            <person name="Sim J.-S."/>
            <person name="Jeong J.-T."/>
            <person name="Choi B.-S."/>
            <person name="Jung M."/>
            <person name="Ginzburg D."/>
            <person name="Zhao K."/>
            <person name="Won S.Y."/>
            <person name="Oh T.-J."/>
            <person name="Yu Y."/>
            <person name="Kim N.-H."/>
            <person name="Lee O.R."/>
            <person name="Lee T.-H."/>
            <person name="Bashyal P."/>
            <person name="Kim T.-S."/>
            <person name="Lee W.-H."/>
            <person name="Kawkins C."/>
            <person name="Kim C.-K."/>
            <person name="Kim J.S."/>
            <person name="Ahn B.O."/>
            <person name="Rhee S.Y."/>
            <person name="Sohng J.K."/>
        </authorList>
    </citation>
    <scope>NUCLEOTIDE SEQUENCE</scope>
    <source>
        <tissue evidence="2">Leaf</tissue>
    </source>
</reference>
<keyword evidence="1" id="KW-0472">Membrane</keyword>
<sequence length="65" mass="7249">MGSSEKSKWTQKNLCPLKLDLDRQVGEAHLVFVLFITVCCTSVNNYIASAYIIGPTKSKIKKEAM</sequence>
<keyword evidence="1" id="KW-0812">Transmembrane</keyword>
<dbReference type="EMBL" id="JAAIUW010000003">
    <property type="protein sequence ID" value="KAF7838012.1"/>
    <property type="molecule type" value="Genomic_DNA"/>
</dbReference>
<proteinExistence type="predicted"/>
<evidence type="ECO:0000313" key="2">
    <source>
        <dbReference type="EMBL" id="KAF7838012.1"/>
    </source>
</evidence>
<name>A0A834X434_9FABA</name>
<keyword evidence="3" id="KW-1185">Reference proteome</keyword>
<feature type="transmembrane region" description="Helical" evidence="1">
    <location>
        <begin position="30"/>
        <end position="53"/>
    </location>
</feature>
<evidence type="ECO:0000313" key="3">
    <source>
        <dbReference type="Proteomes" id="UP000634136"/>
    </source>
</evidence>
<keyword evidence="1" id="KW-1133">Transmembrane helix</keyword>